<comment type="similarity">
    <text evidence="2">Belongs to the acyltransferase 3 family.</text>
</comment>
<name>A0A7H9ELI8_9LACO</name>
<keyword evidence="9" id="KW-0012">Acyltransferase</keyword>
<organism evidence="9 10">
    <name type="scientific">Ligilactobacillus saerimneri</name>
    <dbReference type="NCBI Taxonomy" id="228229"/>
    <lineage>
        <taxon>Bacteria</taxon>
        <taxon>Bacillati</taxon>
        <taxon>Bacillota</taxon>
        <taxon>Bacilli</taxon>
        <taxon>Lactobacillales</taxon>
        <taxon>Lactobacillaceae</taxon>
        <taxon>Ligilactobacillus</taxon>
    </lineage>
</organism>
<feature type="transmembrane region" description="Helical" evidence="7">
    <location>
        <begin position="12"/>
        <end position="34"/>
    </location>
</feature>
<accession>A0A7H9ELI8</accession>
<dbReference type="GO" id="GO:0016413">
    <property type="term" value="F:O-acetyltransferase activity"/>
    <property type="evidence" value="ECO:0007669"/>
    <property type="project" value="TreeGrafter"/>
</dbReference>
<dbReference type="RefSeq" id="WP_180848765.1">
    <property type="nucleotide sequence ID" value="NZ_CP047418.1"/>
</dbReference>
<evidence type="ECO:0000259" key="8">
    <source>
        <dbReference type="Pfam" id="PF01757"/>
    </source>
</evidence>
<feature type="transmembrane region" description="Helical" evidence="7">
    <location>
        <begin position="123"/>
        <end position="146"/>
    </location>
</feature>
<evidence type="ECO:0000256" key="4">
    <source>
        <dbReference type="ARBA" id="ARBA00022692"/>
    </source>
</evidence>
<keyword evidence="9" id="KW-0808">Transferase</keyword>
<dbReference type="Pfam" id="PF01757">
    <property type="entry name" value="Acyl_transf_3"/>
    <property type="match status" value="1"/>
</dbReference>
<feature type="transmembrane region" description="Helical" evidence="7">
    <location>
        <begin position="237"/>
        <end position="256"/>
    </location>
</feature>
<evidence type="ECO:0000313" key="10">
    <source>
        <dbReference type="Proteomes" id="UP000510886"/>
    </source>
</evidence>
<feature type="transmembrane region" description="Helical" evidence="7">
    <location>
        <begin position="153"/>
        <end position="171"/>
    </location>
</feature>
<evidence type="ECO:0000256" key="1">
    <source>
        <dbReference type="ARBA" id="ARBA00004651"/>
    </source>
</evidence>
<reference evidence="9 10" key="1">
    <citation type="submission" date="2020-01" db="EMBL/GenBank/DDBJ databases">
        <title>Complete and circular genome sequences of six lactobacillus isolates from horses.</title>
        <authorList>
            <person name="Hassan H.M."/>
        </authorList>
    </citation>
    <scope>NUCLEOTIDE SEQUENCE [LARGE SCALE GENOMIC DNA]</scope>
    <source>
        <strain evidence="9 10">1A</strain>
    </source>
</reference>
<feature type="transmembrane region" description="Helical" evidence="7">
    <location>
        <begin position="81"/>
        <end position="103"/>
    </location>
</feature>
<gene>
    <name evidence="9" type="ORF">GTO87_08335</name>
</gene>
<dbReference type="PANTHER" id="PTHR40074:SF2">
    <property type="entry name" value="O-ACETYLTRANSFERASE WECH"/>
    <property type="match status" value="1"/>
</dbReference>
<keyword evidence="3" id="KW-1003">Cell membrane</keyword>
<protein>
    <submittedName>
        <fullName evidence="9">Acyltransferase family protein</fullName>
    </submittedName>
</protein>
<keyword evidence="6 7" id="KW-0472">Membrane</keyword>
<dbReference type="PANTHER" id="PTHR40074">
    <property type="entry name" value="O-ACETYLTRANSFERASE WECH"/>
    <property type="match status" value="1"/>
</dbReference>
<feature type="transmembrane region" description="Helical" evidence="7">
    <location>
        <begin position="333"/>
        <end position="354"/>
    </location>
</feature>
<evidence type="ECO:0000256" key="3">
    <source>
        <dbReference type="ARBA" id="ARBA00022475"/>
    </source>
</evidence>
<dbReference type="Proteomes" id="UP000510886">
    <property type="component" value="Chromosome"/>
</dbReference>
<keyword evidence="5 7" id="KW-1133">Transmembrane helix</keyword>
<feature type="transmembrane region" description="Helical" evidence="7">
    <location>
        <begin position="276"/>
        <end position="294"/>
    </location>
</feature>
<sequence>MGKISRRDHGIDLLETLAIFFVLAYHCSFYDFNFIGNKLPIYYFRYFFRTILSTCVPLFFFANGFLVFHRKFDLKKHVKKILRFMLLAVVWGILTIVILMFIRGDYLSSKEILRILWRWQGGWIGHLWFLGAFVSYYLIFPLLKIVFDYNRRVFLYFVVVCGIFTFGRVFINNIWDVCVTQIIHSTATNRDIDLLGIFNIFDPFRAPYYYAVVYSCIGGLVYEYKDQLMSVPVKKRNIYALLAIVLSCTFLWLLGISYSKVNGAVWDVVWEGYDTVPTLVNILALYVLVLNFNHRNVVIETVSKNTLGIYLIHEIILDILGPMVMRHSSLRTLWFNIIFTIVFVLLCTSVAEFIKRIPIIKHLLI</sequence>
<dbReference type="InterPro" id="IPR002656">
    <property type="entry name" value="Acyl_transf_3_dom"/>
</dbReference>
<feature type="transmembrane region" description="Helical" evidence="7">
    <location>
        <begin position="208"/>
        <end position="225"/>
    </location>
</feature>
<dbReference type="KEGG" id="lsw:GTO87_08335"/>
<comment type="subcellular location">
    <subcellularLocation>
        <location evidence="1">Cell membrane</location>
        <topology evidence="1">Multi-pass membrane protein</topology>
    </subcellularLocation>
</comment>
<evidence type="ECO:0000256" key="2">
    <source>
        <dbReference type="ARBA" id="ARBA00007400"/>
    </source>
</evidence>
<dbReference type="EMBL" id="CP047418">
    <property type="protein sequence ID" value="QLL78590.1"/>
    <property type="molecule type" value="Genomic_DNA"/>
</dbReference>
<proteinExistence type="inferred from homology"/>
<feature type="transmembrane region" description="Helical" evidence="7">
    <location>
        <begin position="46"/>
        <end position="69"/>
    </location>
</feature>
<keyword evidence="4 7" id="KW-0812">Transmembrane</keyword>
<dbReference type="AlphaFoldDB" id="A0A7H9ELI8"/>
<dbReference type="GO" id="GO:0005886">
    <property type="term" value="C:plasma membrane"/>
    <property type="evidence" value="ECO:0007669"/>
    <property type="project" value="UniProtKB-SubCell"/>
</dbReference>
<evidence type="ECO:0000313" key="9">
    <source>
        <dbReference type="EMBL" id="QLL78590.1"/>
    </source>
</evidence>
<dbReference type="GO" id="GO:0009246">
    <property type="term" value="P:enterobacterial common antigen biosynthetic process"/>
    <property type="evidence" value="ECO:0007669"/>
    <property type="project" value="TreeGrafter"/>
</dbReference>
<evidence type="ECO:0000256" key="5">
    <source>
        <dbReference type="ARBA" id="ARBA00022989"/>
    </source>
</evidence>
<evidence type="ECO:0000256" key="6">
    <source>
        <dbReference type="ARBA" id="ARBA00023136"/>
    </source>
</evidence>
<feature type="domain" description="Acyltransferase 3" evidence="8">
    <location>
        <begin position="9"/>
        <end position="350"/>
    </location>
</feature>
<evidence type="ECO:0000256" key="7">
    <source>
        <dbReference type="SAM" id="Phobius"/>
    </source>
</evidence>